<evidence type="ECO:0000313" key="1">
    <source>
        <dbReference type="EMBL" id="GAB1218810.1"/>
    </source>
</evidence>
<sequence>MSQKIQNEILVTTQISNFLYTLQTKGIVATKNSVNLFLKENKLPLSINFGSTGFYYERRVVPLIKQEREYDCSIKRQEILNKIKITPKECIFSLEEYGYQNYRDKKMYVITRRSLIQYSERFELGRESKLSNKVMIVGLDGFKFETLHVKGEYYTFDQMKEWFVKKVIPQIISRKKQFQGKRFILLDEYFQLCFNNMIELQNYNIELIVLNHSESRKLNPLTLALNDYELDYSELKEEVLDMVCTKCGLLESNFIRSLSKTNENQRTEDKEKTCERFINDLTSTNINEKINNGYTKINKQKNFNDNFLLTQRIVEEENIFSDISSWSENDESIIEIPTLTKIERKKEIEYILDEEFYENNSLNELVDENETYSEEFDSSIKKKEYITQNFYLQLTKEQKKIYHWYVKRYSEKEPMVLKLLERSIQQEIKKEIQRKEFKIINNSFEQFIFLYLRHPYDIEEIDKIFHNRFMVLESSLIFVSKEKLNQFIFQLQNIERVYGFLSINQIHSTAQKYGIIFNYNLVNELNVFGWREIVDPNIIFYHDLKDYNIEKIGDEYKKSFIEKCKEVPKSFIFCIGNFGGILDLYKSPRLIVNKSLHLEDFVNELKEHPTHMERQYPVLFHEGMLLSNVMGCICADGTSINPLLVCSSPSQEEEYLDKENEHIFIGTIKNTYCDINNFKEWFKEIVIKEINKKKNIKKYSSKIIFIANEHLKEYFEDKEIESYININKIEIMYNKQEINYYWNPIDTFIHLMINDAFERRINQRIIGTISDYRKTKMSWIIKANMNSNIIRQSFQSVGLKNTFDKDEIEFMSKEEQREFNSSKEKELHQPIQIQLRKQKFSFEIKYTKPLYRTILSCILKNIEWNMLDNKYDLYDYFINNYPFFKNTNFDQFLEYQKPKQLSYEQIDQFMNKSKWDEIDTDEDTIEIYEPSPNLKIQQIFELDIDGME</sequence>
<comment type="caution">
    <text evidence="1">The sequence shown here is derived from an EMBL/GenBank/DDBJ whole genome shotgun (WGS) entry which is preliminary data.</text>
</comment>
<organism evidence="1 2">
    <name type="scientific">Entamoeba nuttalli</name>
    <dbReference type="NCBI Taxonomy" id="412467"/>
    <lineage>
        <taxon>Eukaryota</taxon>
        <taxon>Amoebozoa</taxon>
        <taxon>Evosea</taxon>
        <taxon>Archamoebae</taxon>
        <taxon>Mastigamoebida</taxon>
        <taxon>Entamoebidae</taxon>
        <taxon>Entamoeba</taxon>
    </lineage>
</organism>
<name>A0ABQ0D7H9_9EUKA</name>
<dbReference type="EMBL" id="BAAFRS010000004">
    <property type="protein sequence ID" value="GAB1218810.1"/>
    <property type="molecule type" value="Genomic_DNA"/>
</dbReference>
<proteinExistence type="predicted"/>
<gene>
    <name evidence="1" type="ORF">ENUP19_0004G0039</name>
</gene>
<reference evidence="1 2" key="1">
    <citation type="journal article" date="2019" name="PLoS Negl. Trop. Dis.">
        <title>Whole genome sequencing of Entamoeba nuttalli reveals mammalian host-related molecular signatures and a novel octapeptide-repeat surface protein.</title>
        <authorList>
            <person name="Tanaka M."/>
            <person name="Makiuchi T."/>
            <person name="Komiyama T."/>
            <person name="Shiina T."/>
            <person name="Osaki K."/>
            <person name="Tachibana H."/>
        </authorList>
    </citation>
    <scope>NUCLEOTIDE SEQUENCE [LARGE SCALE GENOMIC DNA]</scope>
    <source>
        <strain evidence="1 2">P19-061405</strain>
    </source>
</reference>
<keyword evidence="2" id="KW-1185">Reference proteome</keyword>
<dbReference type="Proteomes" id="UP001628156">
    <property type="component" value="Unassembled WGS sequence"/>
</dbReference>
<accession>A0ABQ0D7H9</accession>
<evidence type="ECO:0000313" key="2">
    <source>
        <dbReference type="Proteomes" id="UP001628156"/>
    </source>
</evidence>
<protein>
    <submittedName>
        <fullName evidence="1">Uncharacterized protein</fullName>
    </submittedName>
</protein>